<reference evidence="12 13" key="1">
    <citation type="journal article" date="2019" name="Sci. Rep.">
        <title>A high-quality genome of Eragrostis curvula grass provides insights into Poaceae evolution and supports new strategies to enhance forage quality.</title>
        <authorList>
            <person name="Carballo J."/>
            <person name="Santos B.A.C.M."/>
            <person name="Zappacosta D."/>
            <person name="Garbus I."/>
            <person name="Selva J.P."/>
            <person name="Gallo C.A."/>
            <person name="Diaz A."/>
            <person name="Albertini E."/>
            <person name="Caccamo M."/>
            <person name="Echenique V."/>
        </authorList>
    </citation>
    <scope>NUCLEOTIDE SEQUENCE [LARGE SCALE GENOMIC DNA]</scope>
    <source>
        <strain evidence="13">cv. Victoria</strain>
        <tissue evidence="12">Leaf</tissue>
    </source>
</reference>
<dbReference type="InterPro" id="IPR051809">
    <property type="entry name" value="Plant_receptor-like_S/T_kinase"/>
</dbReference>
<accession>A0A5J9UE61</accession>
<dbReference type="EMBL" id="RWGY01000026">
    <property type="protein sequence ID" value="TVU21826.1"/>
    <property type="molecule type" value="Genomic_DNA"/>
</dbReference>
<keyword evidence="13" id="KW-1185">Reference proteome</keyword>
<keyword evidence="5" id="KW-0677">Repeat</keyword>
<evidence type="ECO:0000256" key="1">
    <source>
        <dbReference type="ARBA" id="ARBA00004370"/>
    </source>
</evidence>
<dbReference type="InterPro" id="IPR011009">
    <property type="entry name" value="Kinase-like_dom_sf"/>
</dbReference>
<evidence type="ECO:0000256" key="3">
    <source>
        <dbReference type="ARBA" id="ARBA00022692"/>
    </source>
</evidence>
<gene>
    <name evidence="12" type="ORF">EJB05_31493</name>
</gene>
<dbReference type="PANTHER" id="PTHR27008">
    <property type="entry name" value="OS04G0122200 PROTEIN"/>
    <property type="match status" value="1"/>
</dbReference>
<dbReference type="Proteomes" id="UP000324897">
    <property type="component" value="Unassembled WGS sequence"/>
</dbReference>
<keyword evidence="6 10" id="KW-1133">Transmembrane helix</keyword>
<dbReference type="SUPFAM" id="SSF52058">
    <property type="entry name" value="L domain-like"/>
    <property type="match status" value="1"/>
</dbReference>
<evidence type="ECO:0000256" key="2">
    <source>
        <dbReference type="ARBA" id="ARBA00022614"/>
    </source>
</evidence>
<keyword evidence="7 10" id="KW-0472">Membrane</keyword>
<dbReference type="GO" id="GO:0016020">
    <property type="term" value="C:membrane"/>
    <property type="evidence" value="ECO:0007669"/>
    <property type="project" value="UniProtKB-SubCell"/>
</dbReference>
<name>A0A5J9UE61_9POAL</name>
<keyword evidence="4" id="KW-0732">Signal</keyword>
<organism evidence="12 13">
    <name type="scientific">Eragrostis curvula</name>
    <name type="common">weeping love grass</name>
    <dbReference type="NCBI Taxonomy" id="38414"/>
    <lineage>
        <taxon>Eukaryota</taxon>
        <taxon>Viridiplantae</taxon>
        <taxon>Streptophyta</taxon>
        <taxon>Embryophyta</taxon>
        <taxon>Tracheophyta</taxon>
        <taxon>Spermatophyta</taxon>
        <taxon>Magnoliopsida</taxon>
        <taxon>Liliopsida</taxon>
        <taxon>Poales</taxon>
        <taxon>Poaceae</taxon>
        <taxon>PACMAD clade</taxon>
        <taxon>Chloridoideae</taxon>
        <taxon>Eragrostideae</taxon>
        <taxon>Eragrostidinae</taxon>
        <taxon>Eragrostis</taxon>
    </lineage>
</organism>
<feature type="transmembrane region" description="Helical" evidence="10">
    <location>
        <begin position="441"/>
        <end position="465"/>
    </location>
</feature>
<comment type="caution">
    <text evidence="12">The sequence shown here is derived from an EMBL/GenBank/DDBJ whole genome shotgun (WGS) entry which is preliminary data.</text>
</comment>
<dbReference type="InterPro" id="IPR001611">
    <property type="entry name" value="Leu-rich_rpt"/>
</dbReference>
<dbReference type="Gramene" id="TVU21826">
    <property type="protein sequence ID" value="TVU21826"/>
    <property type="gene ID" value="EJB05_31493"/>
</dbReference>
<keyword evidence="3 10" id="KW-0812">Transmembrane</keyword>
<proteinExistence type="predicted"/>
<dbReference type="FunFam" id="3.80.10.10:FF:000041">
    <property type="entry name" value="LRR receptor-like serine/threonine-protein kinase ERECTA"/>
    <property type="match status" value="1"/>
</dbReference>
<protein>
    <recommendedName>
        <fullName evidence="11">Non-haem dioxygenase N-terminal domain-containing protein</fullName>
    </recommendedName>
</protein>
<dbReference type="InterPro" id="IPR032675">
    <property type="entry name" value="LRR_dom_sf"/>
</dbReference>
<dbReference type="Pfam" id="PF00560">
    <property type="entry name" value="LRR_1"/>
    <property type="match status" value="5"/>
</dbReference>
<dbReference type="Gene3D" id="3.80.10.10">
    <property type="entry name" value="Ribonuclease Inhibitor"/>
    <property type="match status" value="1"/>
</dbReference>
<evidence type="ECO:0000256" key="8">
    <source>
        <dbReference type="ARBA" id="ARBA00023180"/>
    </source>
</evidence>
<evidence type="ECO:0000256" key="9">
    <source>
        <dbReference type="SAM" id="MobiDB-lite"/>
    </source>
</evidence>
<dbReference type="SUPFAM" id="SSF56112">
    <property type="entry name" value="Protein kinase-like (PK-like)"/>
    <property type="match status" value="1"/>
</dbReference>
<dbReference type="Pfam" id="PF14226">
    <property type="entry name" value="DIOX_N"/>
    <property type="match status" value="1"/>
</dbReference>
<feature type="compositionally biased region" description="Basic and acidic residues" evidence="9">
    <location>
        <begin position="1"/>
        <end position="14"/>
    </location>
</feature>
<dbReference type="SUPFAM" id="SSF51197">
    <property type="entry name" value="Clavaminate synthase-like"/>
    <property type="match status" value="1"/>
</dbReference>
<evidence type="ECO:0000256" key="4">
    <source>
        <dbReference type="ARBA" id="ARBA00022729"/>
    </source>
</evidence>
<feature type="non-terminal residue" evidence="12">
    <location>
        <position position="1"/>
    </location>
</feature>
<evidence type="ECO:0000313" key="13">
    <source>
        <dbReference type="Proteomes" id="UP000324897"/>
    </source>
</evidence>
<evidence type="ECO:0000256" key="7">
    <source>
        <dbReference type="ARBA" id="ARBA00023136"/>
    </source>
</evidence>
<evidence type="ECO:0000313" key="12">
    <source>
        <dbReference type="EMBL" id="TVU21826.1"/>
    </source>
</evidence>
<evidence type="ECO:0000256" key="6">
    <source>
        <dbReference type="ARBA" id="ARBA00022989"/>
    </source>
</evidence>
<sequence length="547" mass="60200">MSDLSRTVHEKQLPSEEQPAPTPVINLGHLSLLDSTTRSRVIDDIAKACRDLGYFQVINHGINQSVMDNAVKAASAFFKLPNETKEDGHVPRAMGRLQDLQRLYLFQNDLEADENDGWEFITSLSNCSQLQELDFGNNSFTGKLPSSIGNISTTIQVLHLEDNGISGTIPSTIGNLVSLRMLGLGGTSISGMVPDSIGELGNLGQLGLYNTYLSGLIPSSLANLSKLKELFAQNANLEGTIPASLLGMLENLIALALSNNPLNGSIPPEIFKLPPLSKFLDLSYNALSGPIPSEVGRLRNINNMDLSGNQLSRELRERIGECIMLQGRWLDNNLLEGNLPQSLKNIKEAIGTIYSLKQLNLAHNNLSGPIPTLLQNLTSLTELDSSFNNLQGEVPEEGIFRNLAKLSITANKELCGGIPQLHLAPCPKNPMKKDKKKMKSLTIALATTGALLSLAFVIALIQLIYKKLRKRHNLSTVEMADEIRVWHRCVIKIMTCCSIIDHQGQEFEALVFEFMPNGSLNDWLHPKSELPTLNKYSKPKIETRYCC</sequence>
<keyword evidence="8" id="KW-0325">Glycoprotein</keyword>
<feature type="region of interest" description="Disordered" evidence="9">
    <location>
        <begin position="1"/>
        <end position="22"/>
    </location>
</feature>
<dbReference type="OrthoDB" id="684787at2759"/>
<keyword evidence="2" id="KW-0433">Leucine-rich repeat</keyword>
<dbReference type="AlphaFoldDB" id="A0A5J9UE61"/>
<evidence type="ECO:0000259" key="11">
    <source>
        <dbReference type="Pfam" id="PF14226"/>
    </source>
</evidence>
<evidence type="ECO:0000256" key="10">
    <source>
        <dbReference type="SAM" id="Phobius"/>
    </source>
</evidence>
<dbReference type="InterPro" id="IPR026992">
    <property type="entry name" value="DIOX_N"/>
</dbReference>
<dbReference type="PANTHER" id="PTHR27008:SF544">
    <property type="entry name" value="PROTEIN KINASE DOMAIN-CONTAINING PROTEIN"/>
    <property type="match status" value="1"/>
</dbReference>
<evidence type="ECO:0000256" key="5">
    <source>
        <dbReference type="ARBA" id="ARBA00022737"/>
    </source>
</evidence>
<feature type="domain" description="Non-haem dioxygenase N-terminal" evidence="11">
    <location>
        <begin position="23"/>
        <end position="122"/>
    </location>
</feature>
<comment type="subcellular location">
    <subcellularLocation>
        <location evidence="1">Membrane</location>
    </subcellularLocation>
</comment>
<dbReference type="Gene3D" id="1.10.510.10">
    <property type="entry name" value="Transferase(Phosphotransferase) domain 1"/>
    <property type="match status" value="1"/>
</dbReference>